<dbReference type="PANTHER" id="PTHR11533">
    <property type="entry name" value="PROTEASE M1 ZINC METALLOPROTEASE"/>
    <property type="match status" value="1"/>
</dbReference>
<dbReference type="InterPro" id="IPR045357">
    <property type="entry name" value="Aminopeptidase_N-like_N"/>
</dbReference>
<keyword evidence="2" id="KW-1185">Reference proteome</keyword>
<sequence length="815" mass="94739">MIKLPLLLLFTVSRCLCSEESLPRYMRGINWPNVEKYRHLSGNIIPVHYSINLSVNVRGRNNAVQSDYNGTVIISLIAKATTDNFELHSCDLVIVKVNIFGGDVMKSDVAVTRISTNSDRETLIFDLNRRLDVNEKIELEITYRGVARMDEYGLYENWTPQFNESRPSFVLSSKNFPVGARRWFPCFDESNKQTTFLLTVSHPQGLNAYSNTEKRDMVDLNDGRVTAYFKLTKKIPTYKLALAIIDFSKVRITASSMVKLYRSENHPGLSESMRENDLIVALEKNIILLDGTKTITAHPGLITIGRDAQSQEYSEITRRIGEVDFDLGSMYIRKNDRAAHKYSQIISEKGASNLTKIVVGNRLTVSSDQMWFVDGLSRFFNNDTVPDKYLYFYPSVSYIRYINIKPDHFYTSIHEPALRKKAMLSSTSLFLDSEWHSASLKAWQLFAMVDRMCPDARKVFISSEDDDLANVNHFLGEISDKCGVSVTEFLSDFIDHPGKAFLIVSRTRFTLPIFYTIDGIPSMKMFPKNDSSIIVRVAENATFLIENNYDHVYYVYYDFMMPVLRNWDEEKFTMTLAEEEQEKRPLREHAVKSLLSALEIGFIKYETAIEQITGFSNKTYECRRHPQFIEQTRWNDLFNNGSRYFEDIDSRPFDMSNYCMNEWQNASTYLSFLEENVIGDAVSIVRAGSIDYVRQKGGSTRSWKEFHRFFFNNVHNETTPTWNRLTQVALGLKPFGDKPKVDWFYPRADWQNDYLEELRTFIRKHPKRAASMAVEIEMRLEREFIREERRKFFGLTEQKVLETAKKLWTLLPDYE</sequence>
<dbReference type="GO" id="GO:0006508">
    <property type="term" value="P:proteolysis"/>
    <property type="evidence" value="ECO:0000318"/>
    <property type="project" value="GO_Central"/>
</dbReference>
<proteinExistence type="predicted"/>
<reference evidence="1" key="2">
    <citation type="submission" date="2022-06" db="UniProtKB">
        <authorList>
            <consortium name="EnsemblMetazoa"/>
        </authorList>
    </citation>
    <scope>IDENTIFICATION</scope>
    <source>
        <strain evidence="1">PS312</strain>
    </source>
</reference>
<accession>A0A8R1UP44</accession>
<dbReference type="EnsemblMetazoa" id="PPA35188.1">
    <property type="protein sequence ID" value="PPA35188.1"/>
    <property type="gene ID" value="WBGene00273557"/>
</dbReference>
<dbReference type="Proteomes" id="UP000005239">
    <property type="component" value="Unassembled WGS sequence"/>
</dbReference>
<reference evidence="2" key="1">
    <citation type="journal article" date="2008" name="Nat. Genet.">
        <title>The Pristionchus pacificus genome provides a unique perspective on nematode lifestyle and parasitism.</title>
        <authorList>
            <person name="Dieterich C."/>
            <person name="Clifton S.W."/>
            <person name="Schuster L.N."/>
            <person name="Chinwalla A."/>
            <person name="Delehaunty K."/>
            <person name="Dinkelacker I."/>
            <person name="Fulton L."/>
            <person name="Fulton R."/>
            <person name="Godfrey J."/>
            <person name="Minx P."/>
            <person name="Mitreva M."/>
            <person name="Roeseler W."/>
            <person name="Tian H."/>
            <person name="Witte H."/>
            <person name="Yang S.P."/>
            <person name="Wilson R.K."/>
            <person name="Sommer R.J."/>
        </authorList>
    </citation>
    <scope>NUCLEOTIDE SEQUENCE [LARGE SCALE GENOMIC DNA]</scope>
    <source>
        <strain evidence="2">PS312</strain>
    </source>
</reference>
<dbReference type="InterPro" id="IPR050344">
    <property type="entry name" value="Peptidase_M1_aminopeptidases"/>
</dbReference>
<accession>A0A2A6B7Z3</accession>
<dbReference type="PANTHER" id="PTHR11533:SF299">
    <property type="entry name" value="AMINOPEPTIDASE"/>
    <property type="match status" value="1"/>
</dbReference>
<organism evidence="1 2">
    <name type="scientific">Pristionchus pacificus</name>
    <name type="common">Parasitic nematode worm</name>
    <dbReference type="NCBI Taxonomy" id="54126"/>
    <lineage>
        <taxon>Eukaryota</taxon>
        <taxon>Metazoa</taxon>
        <taxon>Ecdysozoa</taxon>
        <taxon>Nematoda</taxon>
        <taxon>Chromadorea</taxon>
        <taxon>Rhabditida</taxon>
        <taxon>Rhabditina</taxon>
        <taxon>Diplogasteromorpha</taxon>
        <taxon>Diplogasteroidea</taxon>
        <taxon>Neodiplogasteridae</taxon>
        <taxon>Pristionchus</taxon>
    </lineage>
</organism>
<dbReference type="GO" id="GO:0070006">
    <property type="term" value="F:metalloaminopeptidase activity"/>
    <property type="evidence" value="ECO:0000318"/>
    <property type="project" value="GO_Central"/>
</dbReference>
<gene>
    <name evidence="1" type="primary">WBGene00273557</name>
</gene>
<dbReference type="Gene3D" id="2.60.40.1730">
    <property type="entry name" value="tricorn interacting facor f3 domain"/>
    <property type="match status" value="1"/>
</dbReference>
<dbReference type="Pfam" id="PF17900">
    <property type="entry name" value="Peptidase_M1_N"/>
    <property type="match status" value="1"/>
</dbReference>
<dbReference type="SUPFAM" id="SSF63737">
    <property type="entry name" value="Leukotriene A4 hydrolase N-terminal domain"/>
    <property type="match status" value="1"/>
</dbReference>
<dbReference type="GO" id="GO:0043171">
    <property type="term" value="P:peptide catabolic process"/>
    <property type="evidence" value="ECO:0000318"/>
    <property type="project" value="GO_Central"/>
</dbReference>
<evidence type="ECO:0000313" key="2">
    <source>
        <dbReference type="Proteomes" id="UP000005239"/>
    </source>
</evidence>
<dbReference type="InterPro" id="IPR042097">
    <property type="entry name" value="Aminopeptidase_N-like_N_sf"/>
</dbReference>
<dbReference type="OrthoDB" id="10031169at2759"/>
<name>A0A2A6B7Z3_PRIPA</name>
<protein>
    <submittedName>
        <fullName evidence="1">Peptidase</fullName>
    </submittedName>
</protein>
<evidence type="ECO:0000313" key="1">
    <source>
        <dbReference type="EnsemblMetazoa" id="PPA35188.1"/>
    </source>
</evidence>
<dbReference type="AlphaFoldDB" id="A0A2A6B7Z3"/>